<reference evidence="1" key="1">
    <citation type="book" date="2019" name="MICROBIAL BIOTECHNOLOGY" publisher="Unknown Publisher">
        <title>Optimization of recombineering for directed mutagenesis of bacteria Pseudomonas corrugata 3'.</title>
        <authorList>
            <person name="Buinitskaja S.V."/>
            <person name="Pilipenok N."/>
            <person name="Valentovich L.N."/>
        </authorList>
    </citation>
    <scope>NUCLEOTIDE SEQUENCE</scope>
    <source>
        <strain evidence="1">3prime</strain>
    </source>
</reference>
<protein>
    <recommendedName>
        <fullName evidence="3">KfrA N-terminal DNA-binding domain-containing protein</fullName>
    </recommendedName>
</protein>
<name>A0A8B6URP4_9PSED</name>
<dbReference type="AlphaFoldDB" id="A0A8B6URP4"/>
<evidence type="ECO:0000313" key="1">
    <source>
        <dbReference type="EMBL" id="QTH14571.1"/>
    </source>
</evidence>
<dbReference type="Proteomes" id="UP000663914">
    <property type="component" value="Chromosome"/>
</dbReference>
<sequence>MTAREFDKKNKEDLDRNTAILTDALMKMAGDSKIKATICELSRLSGLHRNTIRDRGWPVERINAIKKSRKLDVYRQKMEKEESVDPLSVLSDRLEASRVEVIHWFNKYLAAEKNNRTTEGQLALMKSSRDTYMESSRKARQEVWEKEAEIEKLRGVIQVLESARAE</sequence>
<gene>
    <name evidence="1" type="ORF">C4C32_01280</name>
</gene>
<reference evidence="1" key="2">
    <citation type="submission" date="2021-03" db="EMBL/GenBank/DDBJ databases">
        <authorList>
            <person name="Valentovich L.N."/>
            <person name="Akhremchuk A.E."/>
            <person name="Miamin V.E."/>
        </authorList>
    </citation>
    <scope>NUCLEOTIDE SEQUENCE</scope>
    <source>
        <strain evidence="1">3prime</strain>
    </source>
</reference>
<evidence type="ECO:0008006" key="3">
    <source>
        <dbReference type="Google" id="ProtNLM"/>
    </source>
</evidence>
<proteinExistence type="predicted"/>
<organism evidence="1 2">
    <name type="scientific">Pseudomonas corrugata</name>
    <dbReference type="NCBI Taxonomy" id="47879"/>
    <lineage>
        <taxon>Bacteria</taxon>
        <taxon>Pseudomonadati</taxon>
        <taxon>Pseudomonadota</taxon>
        <taxon>Gammaproteobacteria</taxon>
        <taxon>Pseudomonadales</taxon>
        <taxon>Pseudomonadaceae</taxon>
        <taxon>Pseudomonas</taxon>
    </lineage>
</organism>
<accession>A0A8B6URP4</accession>
<evidence type="ECO:0000313" key="2">
    <source>
        <dbReference type="Proteomes" id="UP000663914"/>
    </source>
</evidence>
<dbReference type="EMBL" id="CP072011">
    <property type="protein sequence ID" value="QTH14571.1"/>
    <property type="molecule type" value="Genomic_DNA"/>
</dbReference>
<dbReference type="RefSeq" id="WP_065925099.1">
    <property type="nucleotide sequence ID" value="NZ_CP072011.1"/>
</dbReference>